<proteinExistence type="predicted"/>
<protein>
    <submittedName>
        <fullName evidence="1">Uncharacterized protein</fullName>
    </submittedName>
</protein>
<accession>S7VJY3</accession>
<dbReference type="AlphaFoldDB" id="S7VJY3"/>
<gene>
    <name evidence="1" type="ORF">ADICYQ_1243</name>
</gene>
<dbReference type="Proteomes" id="UP000014974">
    <property type="component" value="Unassembled WGS sequence"/>
</dbReference>
<sequence length="51" mass="6244">MIFEKIITIIESKHKDSIKKLRKESHWEGNITNWLGQQEMKFLKERLMPFL</sequence>
<reference evidence="1 2" key="1">
    <citation type="journal article" date="2013" name="Genome Announc.">
        <title>Draft Genome Sequence of Cyclobacterium qasimii Strain M12-11BT, Isolated from Arctic Marine Sediment.</title>
        <authorList>
            <person name="Shivaji S."/>
            <person name="Ara S."/>
            <person name="Singh A."/>
            <person name="Kumar Pinnaka A."/>
        </authorList>
    </citation>
    <scope>NUCLEOTIDE SEQUENCE [LARGE SCALE GENOMIC DNA]</scope>
    <source>
        <strain evidence="1 2">M12-11B</strain>
    </source>
</reference>
<evidence type="ECO:0000313" key="1">
    <source>
        <dbReference type="EMBL" id="EPR69802.1"/>
    </source>
</evidence>
<dbReference type="EMBL" id="ATNM01000060">
    <property type="protein sequence ID" value="EPR69802.1"/>
    <property type="molecule type" value="Genomic_DNA"/>
</dbReference>
<evidence type="ECO:0000313" key="2">
    <source>
        <dbReference type="Proteomes" id="UP000014974"/>
    </source>
</evidence>
<name>S7VJY3_9BACT</name>
<organism evidence="1 2">
    <name type="scientific">Cyclobacterium qasimii M12-11B</name>
    <dbReference type="NCBI Taxonomy" id="641524"/>
    <lineage>
        <taxon>Bacteria</taxon>
        <taxon>Pseudomonadati</taxon>
        <taxon>Bacteroidota</taxon>
        <taxon>Cytophagia</taxon>
        <taxon>Cytophagales</taxon>
        <taxon>Cyclobacteriaceae</taxon>
        <taxon>Cyclobacterium</taxon>
    </lineage>
</organism>
<dbReference type="STRING" id="641524.ADICYQ_1243"/>
<comment type="caution">
    <text evidence="1">The sequence shown here is derived from an EMBL/GenBank/DDBJ whole genome shotgun (WGS) entry which is preliminary data.</text>
</comment>